<evidence type="ECO:0000313" key="3">
    <source>
        <dbReference type="Proteomes" id="UP000007322"/>
    </source>
</evidence>
<gene>
    <name evidence="2" type="ORF">MYCTH_2135162</name>
</gene>
<feature type="region of interest" description="Disordered" evidence="1">
    <location>
        <begin position="140"/>
        <end position="165"/>
    </location>
</feature>
<feature type="region of interest" description="Disordered" evidence="1">
    <location>
        <begin position="79"/>
        <end position="111"/>
    </location>
</feature>
<dbReference type="Proteomes" id="UP000007322">
    <property type="component" value="Chromosome 5"/>
</dbReference>
<feature type="compositionally biased region" description="Polar residues" evidence="1">
    <location>
        <begin position="140"/>
        <end position="160"/>
    </location>
</feature>
<protein>
    <submittedName>
        <fullName evidence="2">Uncharacterized protein</fullName>
    </submittedName>
</protein>
<dbReference type="eggNOG" id="ENOG502S5P0">
    <property type="taxonomic scope" value="Eukaryota"/>
</dbReference>
<evidence type="ECO:0000313" key="2">
    <source>
        <dbReference type="EMBL" id="AEO59924.1"/>
    </source>
</evidence>
<dbReference type="STRING" id="573729.G2QK18"/>
<accession>G2QK18</accession>
<feature type="compositionally biased region" description="Low complexity" evidence="1">
    <location>
        <begin position="97"/>
        <end position="107"/>
    </location>
</feature>
<dbReference type="HOGENOM" id="CLU_665949_0_0_1"/>
<feature type="compositionally biased region" description="Polar residues" evidence="1">
    <location>
        <begin position="1"/>
        <end position="12"/>
    </location>
</feature>
<dbReference type="GeneID" id="11510929"/>
<dbReference type="RefSeq" id="XP_003665169.1">
    <property type="nucleotide sequence ID" value="XM_003665121.1"/>
</dbReference>
<dbReference type="KEGG" id="mtm:MYCTH_2135162"/>
<reference evidence="2 3" key="1">
    <citation type="journal article" date="2011" name="Nat. Biotechnol.">
        <title>Comparative genomic analysis of the thermophilic biomass-degrading fungi Myceliophthora thermophila and Thielavia terrestris.</title>
        <authorList>
            <person name="Berka R.M."/>
            <person name="Grigoriev I.V."/>
            <person name="Otillar R."/>
            <person name="Salamov A."/>
            <person name="Grimwood J."/>
            <person name="Reid I."/>
            <person name="Ishmael N."/>
            <person name="John T."/>
            <person name="Darmond C."/>
            <person name="Moisan M.-C."/>
            <person name="Henrissat B."/>
            <person name="Coutinho P.M."/>
            <person name="Lombard V."/>
            <person name="Natvig D.O."/>
            <person name="Lindquist E."/>
            <person name="Schmutz J."/>
            <person name="Lucas S."/>
            <person name="Harris P."/>
            <person name="Powlowski J."/>
            <person name="Bellemare A."/>
            <person name="Taylor D."/>
            <person name="Butler G."/>
            <person name="de Vries R.P."/>
            <person name="Allijn I.E."/>
            <person name="van den Brink J."/>
            <person name="Ushinsky S."/>
            <person name="Storms R."/>
            <person name="Powell A.J."/>
            <person name="Paulsen I.T."/>
            <person name="Elbourne L.D.H."/>
            <person name="Baker S.E."/>
            <person name="Magnuson J."/>
            <person name="LaBoissiere S."/>
            <person name="Clutterbuck A.J."/>
            <person name="Martinez D."/>
            <person name="Wogulis M."/>
            <person name="de Leon A.L."/>
            <person name="Rey M.W."/>
            <person name="Tsang A."/>
        </authorList>
    </citation>
    <scope>NUCLEOTIDE SEQUENCE [LARGE SCALE GENOMIC DNA]</scope>
    <source>
        <strain evidence="3">ATCC 42464 / BCRC 31852 / DSM 1799</strain>
    </source>
</reference>
<keyword evidence="3" id="KW-1185">Reference proteome</keyword>
<feature type="region of interest" description="Disordered" evidence="1">
    <location>
        <begin position="172"/>
        <end position="191"/>
    </location>
</feature>
<dbReference type="InParanoid" id="G2QK18"/>
<feature type="region of interest" description="Disordered" evidence="1">
    <location>
        <begin position="1"/>
        <end position="33"/>
    </location>
</feature>
<dbReference type="OrthoDB" id="5397087at2759"/>
<dbReference type="AlphaFoldDB" id="G2QK18"/>
<dbReference type="VEuPathDB" id="FungiDB:MYCTH_2135162"/>
<evidence type="ECO:0000256" key="1">
    <source>
        <dbReference type="SAM" id="MobiDB-lite"/>
    </source>
</evidence>
<organism evidence="2 3">
    <name type="scientific">Thermothelomyces thermophilus (strain ATCC 42464 / BCRC 31852 / DSM 1799)</name>
    <name type="common">Sporotrichum thermophile</name>
    <dbReference type="NCBI Taxonomy" id="573729"/>
    <lineage>
        <taxon>Eukaryota</taxon>
        <taxon>Fungi</taxon>
        <taxon>Dikarya</taxon>
        <taxon>Ascomycota</taxon>
        <taxon>Pezizomycotina</taxon>
        <taxon>Sordariomycetes</taxon>
        <taxon>Sordariomycetidae</taxon>
        <taxon>Sordariales</taxon>
        <taxon>Chaetomiaceae</taxon>
        <taxon>Thermothelomyces</taxon>
    </lineage>
</organism>
<sequence>MPTKRLSPSSDANDVVNLPLKKTQRTHEENQERAYIAASRRADRDIEHRIRSALKASECRRKRTGRGLKITREAVIGDEQYESEDDDHASRRFSMPATTSTTASSLSNPYVQSPSRAADRYAEIDALFAKHFPHVQLSSQWSRQHQTTHRYSYSQPSLGPQAQAHPGRYVPRFQQQQQQHQHHQNSSVQIPVPVPATFSNTAMTTTTTTTTTPPTAAPTSSPSCSYSPALLTPPVSYPLPPAACGNGEAAGSPTAKSGSMSPLLLENQHSSLLSSSSSRPGSAFSAAAQQATVGLGLASGYLQQVATTGAGGDLDSHDGAAAALSCCFGTLGYSAETVPAGLGADDPLWYSSGDHGPGATAAGGRGGLTATTTTTTTATTPTAAAAAAAAAATTTTTTASAPAQAGWQSQSRSLSLPSALEQFQFFPAFEQASIGEEEPSDALIDPGILASGSGVAAGSGSGSVPVDGFDAGAPGEPWADWINLDGDAPAPLGVEV</sequence>
<proteinExistence type="predicted"/>
<name>G2QK18_THET4</name>
<dbReference type="EMBL" id="CP003006">
    <property type="protein sequence ID" value="AEO59924.1"/>
    <property type="molecule type" value="Genomic_DNA"/>
</dbReference>